<comment type="similarity">
    <text evidence="2">Belongs to the VTI1 family.</text>
</comment>
<dbReference type="Pfam" id="PF05008">
    <property type="entry name" value="V-SNARE"/>
    <property type="match status" value="1"/>
</dbReference>
<evidence type="ECO:0000256" key="4">
    <source>
        <dbReference type="ARBA" id="ARBA00022692"/>
    </source>
</evidence>
<keyword evidence="5" id="KW-0653">Protein transport</keyword>
<evidence type="ECO:0000256" key="6">
    <source>
        <dbReference type="ARBA" id="ARBA00022989"/>
    </source>
</evidence>
<keyword evidence="7 9" id="KW-0175">Coiled coil</keyword>
<gene>
    <name evidence="11" type="ORF">TRIADDRAFT_62044</name>
</gene>
<dbReference type="FunCoup" id="B3SCN9">
    <property type="interactions" value="488"/>
</dbReference>
<dbReference type="SUPFAM" id="SSF47661">
    <property type="entry name" value="t-snare proteins"/>
    <property type="match status" value="1"/>
</dbReference>
<evidence type="ECO:0000313" key="12">
    <source>
        <dbReference type="Proteomes" id="UP000009022"/>
    </source>
</evidence>
<reference evidence="11 12" key="1">
    <citation type="journal article" date="2008" name="Nature">
        <title>The Trichoplax genome and the nature of placozoans.</title>
        <authorList>
            <person name="Srivastava M."/>
            <person name="Begovic E."/>
            <person name="Chapman J."/>
            <person name="Putnam N.H."/>
            <person name="Hellsten U."/>
            <person name="Kawashima T."/>
            <person name="Kuo A."/>
            <person name="Mitros T."/>
            <person name="Salamov A."/>
            <person name="Carpenter M.L."/>
            <person name="Signorovitch A.Y."/>
            <person name="Moreno M.A."/>
            <person name="Kamm K."/>
            <person name="Grimwood J."/>
            <person name="Schmutz J."/>
            <person name="Shapiro H."/>
            <person name="Grigoriev I.V."/>
            <person name="Buss L.W."/>
            <person name="Schierwater B."/>
            <person name="Dellaporta S.L."/>
            <person name="Rokhsar D.S."/>
        </authorList>
    </citation>
    <scope>NUCLEOTIDE SEQUENCE [LARGE SCALE GENOMIC DNA]</scope>
    <source>
        <strain evidence="11 12">Grell-BS-1999</strain>
    </source>
</reference>
<dbReference type="GO" id="GO:0005829">
    <property type="term" value="C:cytosol"/>
    <property type="evidence" value="ECO:0007669"/>
    <property type="project" value="GOC"/>
</dbReference>
<dbReference type="GO" id="GO:0016236">
    <property type="term" value="P:macroautophagy"/>
    <property type="evidence" value="ECO:0000318"/>
    <property type="project" value="GO_Central"/>
</dbReference>
<dbReference type="Gene3D" id="1.20.58.400">
    <property type="entry name" value="t-snare proteins"/>
    <property type="match status" value="1"/>
</dbReference>
<dbReference type="GO" id="GO:0031201">
    <property type="term" value="C:SNARE complex"/>
    <property type="evidence" value="ECO:0000318"/>
    <property type="project" value="GO_Central"/>
</dbReference>
<dbReference type="SUPFAM" id="SSF58038">
    <property type="entry name" value="SNARE fusion complex"/>
    <property type="match status" value="1"/>
</dbReference>
<evidence type="ECO:0000256" key="2">
    <source>
        <dbReference type="ARBA" id="ARBA00006108"/>
    </source>
</evidence>
<dbReference type="GO" id="GO:0006886">
    <property type="term" value="P:intracellular protein transport"/>
    <property type="evidence" value="ECO:0007669"/>
    <property type="project" value="InterPro"/>
</dbReference>
<dbReference type="AlphaFoldDB" id="B3SCN9"/>
<dbReference type="OMA" id="SERFENC"/>
<evidence type="ECO:0000256" key="9">
    <source>
        <dbReference type="SAM" id="Coils"/>
    </source>
</evidence>
<dbReference type="CDD" id="cd15890">
    <property type="entry name" value="SNARE_Vti1b"/>
    <property type="match status" value="1"/>
</dbReference>
<dbReference type="InterPro" id="IPR010989">
    <property type="entry name" value="SNARE"/>
</dbReference>
<evidence type="ECO:0000256" key="3">
    <source>
        <dbReference type="ARBA" id="ARBA00022448"/>
    </source>
</evidence>
<dbReference type="GO" id="GO:0006891">
    <property type="term" value="P:intra-Golgi vesicle-mediated transport"/>
    <property type="evidence" value="ECO:0000318"/>
    <property type="project" value="GO_Central"/>
</dbReference>
<evidence type="ECO:0000256" key="5">
    <source>
        <dbReference type="ARBA" id="ARBA00022927"/>
    </source>
</evidence>
<evidence type="ECO:0000313" key="11">
    <source>
        <dbReference type="EMBL" id="EDV19507.1"/>
    </source>
</evidence>
<keyword evidence="3" id="KW-0813">Transport</keyword>
<dbReference type="InterPro" id="IPR007705">
    <property type="entry name" value="Vesicle_trsprt_v-SNARE_N"/>
</dbReference>
<sequence>MSSERFENCCEDLAFLFKEVDKTINITIPKESGEQRKNTIRKTQKKLDEVKYLLNDLDAELQQAPASYRNQMSSKARSLRREYEQYKYKLNDVTTSNSSMAAGREQLFGNSGDTAIERAELDYRAKLIQGNETLNRASESVARSQRVAAETDLGDQRESLVRTRDTLTGTNQELGKSRRLISTIGRRFLQYTTGSLQTNCCWDSLSYWKWVS</sequence>
<evidence type="ECO:0000256" key="7">
    <source>
        <dbReference type="ARBA" id="ARBA00023054"/>
    </source>
</evidence>
<dbReference type="eggNOG" id="KOG1666">
    <property type="taxonomic scope" value="Eukaryota"/>
</dbReference>
<proteinExistence type="inferred from homology"/>
<dbReference type="EMBL" id="DS985272">
    <property type="protein sequence ID" value="EDV19507.1"/>
    <property type="molecule type" value="Genomic_DNA"/>
</dbReference>
<evidence type="ECO:0000259" key="10">
    <source>
        <dbReference type="Pfam" id="PF05008"/>
    </source>
</evidence>
<dbReference type="HOGENOM" id="CLU_075474_2_0_1"/>
<dbReference type="STRING" id="10228.B3SCN9"/>
<dbReference type="CTD" id="6759237"/>
<dbReference type="PANTHER" id="PTHR21230:SF89">
    <property type="entry name" value="VESICLE TRANSPORT THROUGH INTERACTION WITH T-SNARES HOMOLOG 1B"/>
    <property type="match status" value="1"/>
</dbReference>
<dbReference type="GO" id="GO:0031902">
    <property type="term" value="C:late endosome membrane"/>
    <property type="evidence" value="ECO:0000318"/>
    <property type="project" value="GO_Central"/>
</dbReference>
<dbReference type="Pfam" id="PF12352">
    <property type="entry name" value="V-SNARE_C"/>
    <property type="match status" value="1"/>
</dbReference>
<dbReference type="GO" id="GO:0005484">
    <property type="term" value="F:SNAP receptor activity"/>
    <property type="evidence" value="ECO:0000318"/>
    <property type="project" value="GO_Central"/>
</dbReference>
<dbReference type="InterPro" id="IPR038407">
    <property type="entry name" value="v-SNARE_N_sf"/>
</dbReference>
<name>B3SCN9_TRIAD</name>
<dbReference type="PANTHER" id="PTHR21230">
    <property type="entry name" value="VESICLE TRANSPORT V-SNARE PROTEIN VTI1-RELATED"/>
    <property type="match status" value="1"/>
</dbReference>
<keyword evidence="8" id="KW-0472">Membrane</keyword>
<dbReference type="FunFam" id="1.20.5.110:FF:000002">
    <property type="entry name" value="Vesicle transport through interaction with t-SNAREsB"/>
    <property type="match status" value="1"/>
</dbReference>
<keyword evidence="12" id="KW-1185">Reference proteome</keyword>
<keyword evidence="6" id="KW-1133">Transmembrane helix</keyword>
<keyword evidence="4" id="KW-0812">Transmembrane</keyword>
<dbReference type="GeneID" id="6759237"/>
<dbReference type="GO" id="GO:0000149">
    <property type="term" value="F:SNARE binding"/>
    <property type="evidence" value="ECO:0000318"/>
    <property type="project" value="GO_Central"/>
</dbReference>
<dbReference type="GO" id="GO:0005789">
    <property type="term" value="C:endoplasmic reticulum membrane"/>
    <property type="evidence" value="ECO:0000318"/>
    <property type="project" value="GO_Central"/>
</dbReference>
<dbReference type="Proteomes" id="UP000009022">
    <property type="component" value="Unassembled WGS sequence"/>
</dbReference>
<accession>B3SCN9</accession>
<dbReference type="OrthoDB" id="430637at2759"/>
<dbReference type="GO" id="GO:0005794">
    <property type="term" value="C:Golgi apparatus"/>
    <property type="evidence" value="ECO:0000318"/>
    <property type="project" value="GO_Central"/>
</dbReference>
<organism evidence="11 12">
    <name type="scientific">Trichoplax adhaerens</name>
    <name type="common">Trichoplax reptans</name>
    <dbReference type="NCBI Taxonomy" id="10228"/>
    <lineage>
        <taxon>Eukaryota</taxon>
        <taxon>Metazoa</taxon>
        <taxon>Placozoa</taxon>
        <taxon>Uniplacotomia</taxon>
        <taxon>Trichoplacea</taxon>
        <taxon>Trichoplacidae</taxon>
        <taxon>Trichoplax</taxon>
    </lineage>
</organism>
<dbReference type="GO" id="GO:0048280">
    <property type="term" value="P:vesicle fusion with Golgi apparatus"/>
    <property type="evidence" value="ECO:0000318"/>
    <property type="project" value="GO_Central"/>
</dbReference>
<evidence type="ECO:0000256" key="1">
    <source>
        <dbReference type="ARBA" id="ARBA00004211"/>
    </source>
</evidence>
<dbReference type="PhylomeDB" id="B3SCN9"/>
<dbReference type="RefSeq" id="XP_002118024.1">
    <property type="nucleotide sequence ID" value="XM_002117988.1"/>
</dbReference>
<dbReference type="KEGG" id="tad:TRIADDRAFT_62044"/>
<dbReference type="InParanoid" id="B3SCN9"/>
<protein>
    <recommendedName>
        <fullName evidence="10">Vesicle transport v-SNARE N-terminal domain-containing protein</fullName>
    </recommendedName>
</protein>
<dbReference type="GO" id="GO:0042147">
    <property type="term" value="P:retrograde transport, endosome to Golgi"/>
    <property type="evidence" value="ECO:0000318"/>
    <property type="project" value="GO_Central"/>
</dbReference>
<feature type="domain" description="Vesicle transport v-SNARE N-terminal" evidence="10">
    <location>
        <begin position="1"/>
        <end position="93"/>
    </location>
</feature>
<dbReference type="Gene3D" id="1.20.5.110">
    <property type="match status" value="1"/>
</dbReference>
<dbReference type="GO" id="GO:0012507">
    <property type="term" value="C:ER to Golgi transport vesicle membrane"/>
    <property type="evidence" value="ECO:0000318"/>
    <property type="project" value="GO_Central"/>
</dbReference>
<dbReference type="GO" id="GO:0006896">
    <property type="term" value="P:Golgi to vacuole transport"/>
    <property type="evidence" value="ECO:0000318"/>
    <property type="project" value="GO_Central"/>
</dbReference>
<comment type="subcellular location">
    <subcellularLocation>
        <location evidence="1">Membrane</location>
        <topology evidence="1">Single-pass type IV membrane protein</topology>
    </subcellularLocation>
</comment>
<feature type="coiled-coil region" evidence="9">
    <location>
        <begin position="40"/>
        <end position="89"/>
    </location>
</feature>
<dbReference type="GO" id="GO:1903076">
    <property type="term" value="P:regulation of protein localization to plasma membrane"/>
    <property type="evidence" value="ECO:0000318"/>
    <property type="project" value="GO_Central"/>
</dbReference>
<evidence type="ECO:0000256" key="8">
    <source>
        <dbReference type="ARBA" id="ARBA00023136"/>
    </source>
</evidence>